<proteinExistence type="predicted"/>
<feature type="region of interest" description="Disordered" evidence="5">
    <location>
        <begin position="1480"/>
        <end position="1534"/>
    </location>
</feature>
<evidence type="ECO:0000256" key="3">
    <source>
        <dbReference type="ARBA" id="ARBA00022989"/>
    </source>
</evidence>
<dbReference type="HOGENOM" id="CLU_002997_1_0_10"/>
<reference evidence="8 9" key="1">
    <citation type="submission" date="2011-04" db="EMBL/GenBank/DDBJ databases">
        <title>The Genome Sequence of Dysgonomonas gadei ATCC BAA-286.</title>
        <authorList>
            <consortium name="The Broad Institute Genome Sequencing Platform"/>
            <person name="Earl A."/>
            <person name="Ward D."/>
            <person name="Feldgarden M."/>
            <person name="Gevers D."/>
            <person name="Pudlo N."/>
            <person name="Martens E."/>
            <person name="Allen-Vercoe E."/>
            <person name="Young S.K."/>
            <person name="Zeng Q."/>
            <person name="Gargeya S."/>
            <person name="Fitzgerald M."/>
            <person name="Haas B."/>
            <person name="Abouelleil A."/>
            <person name="Alvarado L."/>
            <person name="Arachchi H.M."/>
            <person name="Berlin A."/>
            <person name="Brown A."/>
            <person name="Chapman S.B."/>
            <person name="Chen Z."/>
            <person name="Dunbar C."/>
            <person name="Freedman E."/>
            <person name="Gearin G."/>
            <person name="Gellesch M."/>
            <person name="Goldberg J."/>
            <person name="Griggs A."/>
            <person name="Gujja S."/>
            <person name="Heiman D."/>
            <person name="Howarth C."/>
            <person name="Larson L."/>
            <person name="Lui A."/>
            <person name="MacDonald P.J.P."/>
            <person name="Mehta T."/>
            <person name="Montmayeur A."/>
            <person name="Murphy C."/>
            <person name="Neiman D."/>
            <person name="Pearson M."/>
            <person name="Priest M."/>
            <person name="Roberts A."/>
            <person name="Saif S."/>
            <person name="Shea T."/>
            <person name="Shenoy N."/>
            <person name="Sisk P."/>
            <person name="Stolte C."/>
            <person name="Sykes S."/>
            <person name="Yandava C."/>
            <person name="Wortman J."/>
            <person name="Nusbaum C."/>
            <person name="Birren B."/>
        </authorList>
    </citation>
    <scope>NUCLEOTIDE SEQUENCE [LARGE SCALE GENOMIC DNA]</scope>
    <source>
        <strain evidence="8 9">ATCC BAA-286</strain>
    </source>
</reference>
<dbReference type="OrthoDB" id="680700at2"/>
<dbReference type="GO" id="GO:0009306">
    <property type="term" value="P:protein secretion"/>
    <property type="evidence" value="ECO:0007669"/>
    <property type="project" value="InterPro"/>
</dbReference>
<keyword evidence="2 6" id="KW-0812">Transmembrane</keyword>
<accession>F5J1T5</accession>
<dbReference type="eggNOG" id="COG2911">
    <property type="taxonomic scope" value="Bacteria"/>
</dbReference>
<comment type="subcellular location">
    <subcellularLocation>
        <location evidence="1">Membrane</location>
        <topology evidence="1">Single-pass membrane protein</topology>
    </subcellularLocation>
</comment>
<dbReference type="EMBL" id="ADLV01000038">
    <property type="protein sequence ID" value="EGK00349.1"/>
    <property type="molecule type" value="Genomic_DNA"/>
</dbReference>
<protein>
    <recommendedName>
        <fullName evidence="7">Translocation and assembly module TamB C-terminal domain-containing protein</fullName>
    </recommendedName>
</protein>
<dbReference type="Pfam" id="PF04357">
    <property type="entry name" value="TamB"/>
    <property type="match status" value="1"/>
</dbReference>
<dbReference type="RefSeq" id="WP_006800835.1">
    <property type="nucleotide sequence ID" value="NZ_GL891987.1"/>
</dbReference>
<evidence type="ECO:0000259" key="7">
    <source>
        <dbReference type="Pfam" id="PF04357"/>
    </source>
</evidence>
<feature type="compositionally biased region" description="Low complexity" evidence="5">
    <location>
        <begin position="1484"/>
        <end position="1510"/>
    </location>
</feature>
<feature type="transmembrane region" description="Helical" evidence="6">
    <location>
        <begin position="27"/>
        <end position="46"/>
    </location>
</feature>
<gene>
    <name evidence="8" type="ORF">HMPREF9455_03302</name>
</gene>
<dbReference type="InterPro" id="IPR007452">
    <property type="entry name" value="TamB_C"/>
</dbReference>
<evidence type="ECO:0000256" key="1">
    <source>
        <dbReference type="ARBA" id="ARBA00004167"/>
    </source>
</evidence>
<evidence type="ECO:0000256" key="4">
    <source>
        <dbReference type="ARBA" id="ARBA00023136"/>
    </source>
</evidence>
<organism evidence="8 9">
    <name type="scientific">Dysgonomonas gadei ATCC BAA-286</name>
    <dbReference type="NCBI Taxonomy" id="742766"/>
    <lineage>
        <taxon>Bacteria</taxon>
        <taxon>Pseudomonadati</taxon>
        <taxon>Bacteroidota</taxon>
        <taxon>Bacteroidia</taxon>
        <taxon>Bacteroidales</taxon>
        <taxon>Dysgonomonadaceae</taxon>
        <taxon>Dysgonomonas</taxon>
    </lineage>
</organism>
<dbReference type="GO" id="GO:0005886">
    <property type="term" value="C:plasma membrane"/>
    <property type="evidence" value="ECO:0007669"/>
    <property type="project" value="InterPro"/>
</dbReference>
<dbReference type="Proteomes" id="UP000004913">
    <property type="component" value="Unassembled WGS sequence"/>
</dbReference>
<sequence>MEEKEDVKLAPEETPKKKSLIKKLFKIFLYIVLGLIGLNVLLYVLLSIPYVQQKVADFAVGKLKETMNTEVSIDEVRLSLFNNVSLKGIYIEDQAKDTLLYAQDLSVSLSPWEFIKSNKLAITGITVDNFLINVNQKDSVSDFNFQFVIDAFSSADTTQVDTTKSSLVVVIEDVSLKRGRLNYDVLSVPQTPQMFNASHISLYDVNANVDLNSIDADKFDIALNSLSAKEKSGVEIKNLQGHLYSDKSQLWVENLSLNLPNSHLTTTKVRYNLSNSAFEIATNDTELSAGDLIAFLPNLKFLRNKLSLKTDISGTLPAVNIENINLTYGDDFVLEGLASLGNYERYGNSDINLSINKLKASTRAISDFAKLGDSTFVTPDILRDMGDIFLKGTLTGQLNKFKLNSEAWCRQGLVSLLATGGVDTTFTNFNVNAGLRTRNFNLGRLLGGTAGLGALSAHIDLRARQTEREPLSAQMQGNIDALQIEKETMKNVPFSGFYNAQKMGLTARADWKIGKIFVDADMSQAKVPDINVRLRLDSLQIDPFYKNPDWVNPRLTMALKGQFKGLDIDNIVGKADLDSLDFHDDNFAFQPGKFTLESGKKEDGSKFITLTSSLLTANIAGQYSFTTIGDEFTNLMNGYLPDVFQMRKRTKKEQNNFTFNITANNTEKLGEIFVLPVDIIDPASISGRINTIDKQLSVKGNIPRLRYGEIEIKNTTLDVMNLDSAFNISGASSVMMDKGKYNIALNTNGEKNTIYTFVSVTSDSTNINIKGDIEALASFSRNEKKELVSSLKITPSDIMVDKLALNLLPAEILNEGTRTEIHNVGLGVNKKPYFNIDGVISSEKSDSLRVYFTHAEIGDLLEAFDVKNIRGCIHGDVLLTNILDQPELYTEGFQIADIVLFSDTLGTMDLDSHWSNEYGGVAMQAALVKAGETFAEIDGTIYTNQDSLDLQLRMEKMPLRWVQPFVSDMLNKVDGTISSNLMIEGNTKAPLVRGFLGFNDTQIGVDYTNVTYTISDTIRVSPDRIGFDNLTLKDSQGNTANVSATVTHKNFDNMKYSLNMRMNKLMVLNTEHRTDSLFYGRVYASGNVRVDGTNDGININLQIKNDKNSNLNILLPQHSEATDYKSVVFINVPEEKLKNSLKDMLAKAQDQPLPIQLTVKLDVTPDLAIGIIIDPSTGDELQAKGNGSITFNYNMLNENMSAFGDYSLTDGTVKLNLQNIKKLDFRIQNGSKLHFIGDPMKTRFEITAYRRVRAALETLDPSFAIDNSSSKVSVDCVLGIVGNMDNMDLTYNISLPDANDDVQRKVNTYISTDEQKIKQFASLIAMGTFYPSSGSSGANFGDGIWTSIAGSALSGAMSSLVGNMLGDKWQVGATVESNDGTLSDMNMQVNVSRTFWDDRLILKTDLGYRTDQTSVDNNFIGNFDLEYKLNTMWTLRAYSHTNDKYYRQAPTTQGVGIIYNKEAATLKRLFQSFKPRRFRRNEVQQGQDQAQTQNQPQQDTTTPAEQQQTPPVLPADSTQTTVNKQPVISDERKK</sequence>
<feature type="compositionally biased region" description="Polar residues" evidence="5">
    <location>
        <begin position="1516"/>
        <end position="1526"/>
    </location>
</feature>
<evidence type="ECO:0000256" key="6">
    <source>
        <dbReference type="SAM" id="Phobius"/>
    </source>
</evidence>
<name>F5J1T5_9BACT</name>
<feature type="domain" description="Translocation and assembly module TamB C-terminal" evidence="7">
    <location>
        <begin position="1030"/>
        <end position="1462"/>
    </location>
</feature>
<comment type="caution">
    <text evidence="8">The sequence shown here is derived from an EMBL/GenBank/DDBJ whole genome shotgun (WGS) entry which is preliminary data.</text>
</comment>
<keyword evidence="9" id="KW-1185">Reference proteome</keyword>
<keyword evidence="3 6" id="KW-1133">Transmembrane helix</keyword>
<keyword evidence="4 6" id="KW-0472">Membrane</keyword>
<evidence type="ECO:0000256" key="5">
    <source>
        <dbReference type="SAM" id="MobiDB-lite"/>
    </source>
</evidence>
<evidence type="ECO:0000313" key="8">
    <source>
        <dbReference type="EMBL" id="EGK00349.1"/>
    </source>
</evidence>
<dbReference type="STRING" id="742766.HMPREF9455_03302"/>
<evidence type="ECO:0000313" key="9">
    <source>
        <dbReference type="Proteomes" id="UP000004913"/>
    </source>
</evidence>
<evidence type="ECO:0000256" key="2">
    <source>
        <dbReference type="ARBA" id="ARBA00022692"/>
    </source>
</evidence>